<protein>
    <submittedName>
        <fullName evidence="2">BatD family protein</fullName>
    </submittedName>
</protein>
<dbReference type="PANTHER" id="PTHR40940:SF2">
    <property type="entry name" value="BATD"/>
    <property type="match status" value="1"/>
</dbReference>
<dbReference type="InterPro" id="IPR025738">
    <property type="entry name" value="BatD"/>
</dbReference>
<dbReference type="PANTHER" id="PTHR40940">
    <property type="entry name" value="PROTEIN BATD-RELATED"/>
    <property type="match status" value="1"/>
</dbReference>
<evidence type="ECO:0000256" key="1">
    <source>
        <dbReference type="SAM" id="SignalP"/>
    </source>
</evidence>
<accession>A0AAW6U1H8</accession>
<keyword evidence="1" id="KW-0732">Signal</keyword>
<comment type="caution">
    <text evidence="2">The sequence shown here is derived from an EMBL/GenBank/DDBJ whole genome shotgun (WGS) entry which is preliminary data.</text>
</comment>
<organism evidence="2 3">
    <name type="scientific">Anaerobaca lacustris</name>
    <dbReference type="NCBI Taxonomy" id="3044600"/>
    <lineage>
        <taxon>Bacteria</taxon>
        <taxon>Pseudomonadati</taxon>
        <taxon>Planctomycetota</taxon>
        <taxon>Phycisphaerae</taxon>
        <taxon>Sedimentisphaerales</taxon>
        <taxon>Anaerobacaceae</taxon>
        <taxon>Anaerobaca</taxon>
    </lineage>
</organism>
<name>A0AAW6U1H8_9BACT</name>
<dbReference type="RefSeq" id="WP_349245769.1">
    <property type="nucleotide sequence ID" value="NZ_JASCXX010000019.1"/>
</dbReference>
<sequence>MRDLVWTITFAAILLPAGVAAGQARTRVYAKVESDMTIYPGQMFTYSVVVEGGKPSKIDISPIARFNPQRAGSGSSIQTVGDRTTISYSENYAIVAGQPGTMVLPGVTVVVDDQTYTTNAVEVTVSAPGTTDRLALEVDVSETTCYVGQPVVMTVRWIVQAQVKDVAFDVPVFKSDDFFIEDLPDAAGAYARTEATIHGVPVVVSENREMVKGMEAAIISFRKVLIPKRPGRITLEPVTVSTSMATGRVRTSDLFNPMRVTYERFAVQSEAVTLDVRALPETGRPKGFYGLVGRYTISASATPTEVSVGDPITLTIRIGGNPYLKPVQWPDLEGVPELVDNFRIPAEKASPLVENGQKVFTQTLRAGNDRVTEIPPIPLAYFDPDAGDYVVARTRPIPLEVAPAKVLTGADVEGLGPTSVSRQVQALREGFSANYYGSEVLVDQTFSPLAALVSPGYAAIWALPLFALAGSVVFRLATRTSPEAVARKRRRQACSVAVRRLGEVASAEANQRHDLLIAALRGYVGDRFDRTAGSLTAADCFGIVREATGDADLAERLRAKVSESEAARYASIHAQVDATQVEEAIALVRQVEEKAKR</sequence>
<proteinExistence type="predicted"/>
<gene>
    <name evidence="2" type="ORF">QJ522_14960</name>
</gene>
<evidence type="ECO:0000313" key="2">
    <source>
        <dbReference type="EMBL" id="MDI6450359.1"/>
    </source>
</evidence>
<dbReference type="EMBL" id="JASCXX010000019">
    <property type="protein sequence ID" value="MDI6450359.1"/>
    <property type="molecule type" value="Genomic_DNA"/>
</dbReference>
<keyword evidence="3" id="KW-1185">Reference proteome</keyword>
<evidence type="ECO:0000313" key="3">
    <source>
        <dbReference type="Proteomes" id="UP001431776"/>
    </source>
</evidence>
<dbReference type="Proteomes" id="UP001431776">
    <property type="component" value="Unassembled WGS sequence"/>
</dbReference>
<reference evidence="2" key="1">
    <citation type="submission" date="2023-05" db="EMBL/GenBank/DDBJ databases">
        <title>Anaerotaeda fermentans gen. nov., sp. nov., a novel anaerobic planctomycete of the new family within the order Sedimentisphaerales isolated from Taman Peninsula, Russia.</title>
        <authorList>
            <person name="Khomyakova M.A."/>
            <person name="Merkel A.Y."/>
            <person name="Slobodkin A.I."/>
        </authorList>
    </citation>
    <scope>NUCLEOTIDE SEQUENCE</scope>
    <source>
        <strain evidence="2">M17dextr</strain>
    </source>
</reference>
<feature type="signal peptide" evidence="1">
    <location>
        <begin position="1"/>
        <end position="21"/>
    </location>
</feature>
<feature type="chain" id="PRO_5043588595" evidence="1">
    <location>
        <begin position="22"/>
        <end position="597"/>
    </location>
</feature>
<dbReference type="Pfam" id="PF13584">
    <property type="entry name" value="BatD"/>
    <property type="match status" value="1"/>
</dbReference>
<dbReference type="AlphaFoldDB" id="A0AAW6U1H8"/>